<feature type="transmembrane region" description="Helical" evidence="5">
    <location>
        <begin position="189"/>
        <end position="207"/>
    </location>
</feature>
<feature type="transmembrane region" description="Helical" evidence="5">
    <location>
        <begin position="214"/>
        <end position="229"/>
    </location>
</feature>
<feature type="transmembrane region" description="Helical" evidence="5">
    <location>
        <begin position="45"/>
        <end position="66"/>
    </location>
</feature>
<evidence type="ECO:0000256" key="1">
    <source>
        <dbReference type="ARBA" id="ARBA00004141"/>
    </source>
</evidence>
<dbReference type="EMBL" id="FMXR01000008">
    <property type="protein sequence ID" value="SDB16163.1"/>
    <property type="molecule type" value="Genomic_DNA"/>
</dbReference>
<evidence type="ECO:0000313" key="8">
    <source>
        <dbReference type="Proteomes" id="UP000199228"/>
    </source>
</evidence>
<organism evidence="7 8">
    <name type="scientific">Eubacterium oxidoreducens</name>
    <dbReference type="NCBI Taxonomy" id="1732"/>
    <lineage>
        <taxon>Bacteria</taxon>
        <taxon>Bacillati</taxon>
        <taxon>Bacillota</taxon>
        <taxon>Clostridia</taxon>
        <taxon>Eubacteriales</taxon>
        <taxon>Eubacteriaceae</taxon>
        <taxon>Eubacterium</taxon>
    </lineage>
</organism>
<keyword evidence="8" id="KW-1185">Reference proteome</keyword>
<dbReference type="Proteomes" id="UP000199228">
    <property type="component" value="Unassembled WGS sequence"/>
</dbReference>
<feature type="transmembrane region" description="Helical" evidence="5">
    <location>
        <begin position="437"/>
        <end position="460"/>
    </location>
</feature>
<accession>A0A1G6B6Y0</accession>
<feature type="transmembrane region" description="Helical" evidence="5">
    <location>
        <begin position="140"/>
        <end position="158"/>
    </location>
</feature>
<feature type="transmembrane region" description="Helical" evidence="5">
    <location>
        <begin position="330"/>
        <end position="356"/>
    </location>
</feature>
<evidence type="ECO:0000256" key="2">
    <source>
        <dbReference type="ARBA" id="ARBA00022692"/>
    </source>
</evidence>
<keyword evidence="3 5" id="KW-1133">Transmembrane helix</keyword>
<feature type="transmembrane region" description="Helical" evidence="5">
    <location>
        <begin position="472"/>
        <end position="490"/>
    </location>
</feature>
<dbReference type="STRING" id="1732.SAMN02910417_01229"/>
<dbReference type="RefSeq" id="WP_090173292.1">
    <property type="nucleotide sequence ID" value="NZ_FMXR01000008.1"/>
</dbReference>
<feature type="transmembrane region" description="Helical" evidence="5">
    <location>
        <begin position="260"/>
        <end position="280"/>
    </location>
</feature>
<keyword evidence="7" id="KW-0436">Ligase</keyword>
<dbReference type="AlphaFoldDB" id="A0A1G6B6Y0"/>
<dbReference type="OrthoDB" id="1762823at2"/>
<feature type="domain" description="O-antigen ligase-related" evidence="6">
    <location>
        <begin position="305"/>
        <end position="453"/>
    </location>
</feature>
<feature type="transmembrane region" description="Helical" evidence="5">
    <location>
        <begin position="12"/>
        <end position="33"/>
    </location>
</feature>
<evidence type="ECO:0000313" key="7">
    <source>
        <dbReference type="EMBL" id="SDB16163.1"/>
    </source>
</evidence>
<protein>
    <submittedName>
        <fullName evidence="7">O-Antigen ligase</fullName>
    </submittedName>
</protein>
<comment type="subcellular location">
    <subcellularLocation>
        <location evidence="1">Membrane</location>
        <topology evidence="1">Multi-pass membrane protein</topology>
    </subcellularLocation>
</comment>
<proteinExistence type="predicted"/>
<dbReference type="PANTHER" id="PTHR37422:SF13">
    <property type="entry name" value="LIPOPOLYSACCHARIDE BIOSYNTHESIS PROTEIN PA4999-RELATED"/>
    <property type="match status" value="1"/>
</dbReference>
<feature type="transmembrane region" description="Helical" evidence="5">
    <location>
        <begin position="235"/>
        <end position="251"/>
    </location>
</feature>
<evidence type="ECO:0000259" key="6">
    <source>
        <dbReference type="Pfam" id="PF04932"/>
    </source>
</evidence>
<dbReference type="InterPro" id="IPR051533">
    <property type="entry name" value="WaaL-like"/>
</dbReference>
<feature type="transmembrane region" description="Helical" evidence="5">
    <location>
        <begin position="300"/>
        <end position="318"/>
    </location>
</feature>
<dbReference type="Pfam" id="PF04932">
    <property type="entry name" value="Wzy_C"/>
    <property type="match status" value="1"/>
</dbReference>
<evidence type="ECO:0000256" key="5">
    <source>
        <dbReference type="SAM" id="Phobius"/>
    </source>
</evidence>
<gene>
    <name evidence="7" type="ORF">SAMN02910417_01229</name>
</gene>
<dbReference type="GO" id="GO:0016874">
    <property type="term" value="F:ligase activity"/>
    <property type="evidence" value="ECO:0007669"/>
    <property type="project" value="UniProtKB-KW"/>
</dbReference>
<feature type="transmembrane region" description="Helical" evidence="5">
    <location>
        <begin position="115"/>
        <end position="131"/>
    </location>
</feature>
<name>A0A1G6B6Y0_EUBOX</name>
<dbReference type="GO" id="GO:0016020">
    <property type="term" value="C:membrane"/>
    <property type="evidence" value="ECO:0007669"/>
    <property type="project" value="UniProtKB-SubCell"/>
</dbReference>
<sequence>MNKQQIRRNEKLTWTKIMTEIFLIGMLAVYPLIEWQGYEKILQGKAIFFFIAVPLYLVLAVLFRYFEKSLKRNHYQKKNVDRITGCGLLFLIALTISWLCAPLKGAAFWGTDCRYVGYAMLVLMVLCFFVVRELAFLRKYAYYIIGIAAAFIFVIAIFNHLGFNPLGLCETFDNRKSSFISTLGNRNTMAAYASLMLAVAIPLFLFAKKKRDRRFLGVFLFLGYMAMAATNSDSVYLVLGAVLAITLYRCLKTYSKLLKWAYNGIILSCAWLLDCLLRNVRGQMAWKKDGVLRFIFRHHVMEVVLVAMIILVIICVVMKMKQKETIPKPIALVMVIVVVCVVAFYIVMLIVSVRIWNPIEAKYHLGVFKKFLYFTDSWGTNRGRIWRACINTFANMPLVHKIFGMGCGMSYQAFETYDHTNVADYFSATLVDAHNEFLQYLITTGIVGVVSYFGFLFMLLKNFVKQSIRGNETAFIGICFIGGFLAQGAVNNTHIYIEPLAFIILALITGKISKSGEKIWQKM</sequence>
<dbReference type="InterPro" id="IPR007016">
    <property type="entry name" value="O-antigen_ligase-rel_domated"/>
</dbReference>
<feature type="transmembrane region" description="Helical" evidence="5">
    <location>
        <begin position="496"/>
        <end position="513"/>
    </location>
</feature>
<feature type="transmembrane region" description="Helical" evidence="5">
    <location>
        <begin position="87"/>
        <end position="109"/>
    </location>
</feature>
<keyword evidence="4 5" id="KW-0472">Membrane</keyword>
<dbReference type="PANTHER" id="PTHR37422">
    <property type="entry name" value="TEICHURONIC ACID BIOSYNTHESIS PROTEIN TUAE"/>
    <property type="match status" value="1"/>
</dbReference>
<reference evidence="7 8" key="1">
    <citation type="submission" date="2016-10" db="EMBL/GenBank/DDBJ databases">
        <authorList>
            <person name="de Groot N.N."/>
        </authorList>
    </citation>
    <scope>NUCLEOTIDE SEQUENCE [LARGE SCALE GENOMIC DNA]</scope>
    <source>
        <strain evidence="7 8">DSM 3217</strain>
    </source>
</reference>
<evidence type="ECO:0000256" key="4">
    <source>
        <dbReference type="ARBA" id="ARBA00023136"/>
    </source>
</evidence>
<evidence type="ECO:0000256" key="3">
    <source>
        <dbReference type="ARBA" id="ARBA00022989"/>
    </source>
</evidence>
<keyword evidence="2 5" id="KW-0812">Transmembrane</keyword>